<dbReference type="PANTHER" id="PTHR32305">
    <property type="match status" value="1"/>
</dbReference>
<dbReference type="EMBL" id="BOMG01000105">
    <property type="protein sequence ID" value="GID60285.1"/>
    <property type="molecule type" value="Genomic_DNA"/>
</dbReference>
<dbReference type="Proteomes" id="UP000612282">
    <property type="component" value="Unassembled WGS sequence"/>
</dbReference>
<dbReference type="InterPro" id="IPR006141">
    <property type="entry name" value="Intein_N"/>
</dbReference>
<accession>A0ABQ3XPE0</accession>
<dbReference type="InterPro" id="IPR022385">
    <property type="entry name" value="Rhs_assc_core"/>
</dbReference>
<reference evidence="4 5" key="1">
    <citation type="submission" date="2021-01" db="EMBL/GenBank/DDBJ databases">
        <title>Whole genome shotgun sequence of Actinoplanes couchii NBRC 106145.</title>
        <authorList>
            <person name="Komaki H."/>
            <person name="Tamura T."/>
        </authorList>
    </citation>
    <scope>NUCLEOTIDE SEQUENCE [LARGE SCALE GENOMIC DNA]</scope>
    <source>
        <strain evidence="4 5">NBRC 106145</strain>
    </source>
</reference>
<evidence type="ECO:0000313" key="4">
    <source>
        <dbReference type="EMBL" id="GID60285.1"/>
    </source>
</evidence>
<dbReference type="SMART" id="SM00306">
    <property type="entry name" value="HintN"/>
    <property type="match status" value="1"/>
</dbReference>
<feature type="region of interest" description="Disordered" evidence="1">
    <location>
        <begin position="39"/>
        <end position="60"/>
    </location>
</feature>
<sequence length="2328" mass="251387">MFTRSRSVLSLRWSRLFVGSLVSAVVLSGLAVPASAAVPSAPVVQPPKPPVEKLDKDGGPVTTRAWTQKKVRDTPTATPVWPKASTATVDLTVAGQAGLRSADAGRRAKAGDLPVWVADAPEASGGSQLSRLNVRVVDRATVPAAIRDGMLLQVTAPQGAATGKARLSVDYRGFQDAYGADWASRLKLWQMPSCALRNPESASCRSMPLASTVDANAGTVSATVAVDSAGDATSSAAAASGSFVALAASPSGDSGDFSATSLAPSASWSAGGNSGEFSWNYPMRVPPATGLTPNVALAYSSASVDGRSEVTNNQPSWIGEGFDYTPGYIERRYVPCYQDSEEKTKPNSTKSSGDLCWRSDNAVVSLGGSSSELIYQAGKGWHYREENGSKVEKLTGAANGDTGTAGIDGVGEHWRITTTDGTQYYFGLDDLPGQTAPTNSTLTVPVFGNHKGEPCHQDEFMSSDCVQAYRWNLDYVVSVRGNSLSYWYDKETNKYAQNAKESSVVTYDRAGYLKRIDYGTYDRTAADHGVTERNTTPYAQVEFTPDIRCFTSCGTASEPTTKNWKDTPWDQECKASATSCPDQFSPTFWTTKRLKTVTTRVWDTTVTPAGWQNVDSWTLTHTFSATADSTHTGLWLEKIDHAGHVGGTVNLPPVTFEAESLPNRVLTDNTSTYSWLRISSIVTETGARIKVDYSPVDCTEAIIATLKAHTNTRRCYPVKVPSNADPGGDVMVEEWWHKYVVTHVAEDDLQTSNDHPAPSKHTRYEYVDAPAWRYAEDDGLVPANRKTWSQWRGYAEVRTTTGDEADTRTLTVTKFLRGMHGDRATPAGGTRSVTVPASVGSETVNDHDQFAGMIREQATFNGVDTKPVSKTVNVPWRSNPLASRIITDDNGYSDTAEARYTDNQVTYSATALGVDGSRGWRVSATRAAFDHTYGTVEWTQDDGDIAKTGDETCATPTYTRNADKNLTQIVARTLTTALACGQAPTSGDHVISDDRLYYDGATSVAAAPKYGSVTKAEQLKEWAPSTGTQWQTTAEGTYDSAGRVKTSTDIKKNITTSTYTPAVGGPLSKTTAKNALAWTSAVETNPYWGSVTKTTDANGRITADVDYDALGRVARVWKLGWTRAANPTKPTVQYEYKLAANRDAYPYVKTQTLNATANYVTFFQISDGMLRPRQTQALSLGGSGDRVITDIIYDEFGRTATTYGAHAEPGAPSGILWWEPEWSVPSITRTVYDRASRATASIFYSGDGITNLVEKWRTTTAHEGDLTKITPPDGATPTTTLTDIQGRTVALRQHTTTAGVNGAYTQTSYAFNRKGQQTTVTDSDDNEWVNTYDLKGQLTSTSDPDKGTTNHAYNEFGELESTKDARGETLWYVYDTIGRKTQLRDDSKIGPLRATWTYDALTDGSTGFRGQLTQSIRYEPAGSANAYRWQVSNFSSRYQPTAVNYVIPLVETGLNSTYSYGYGYAAATGEPTTVSLPAGGGLVTEQLTTTYNADTGMPERLNTSLTGWAGTMANAYYTAYGERSGSVYQLPGAAFVGDNVYRDEGTRRITRTTVERKSVVGTVSDRNYEYDKAGNILSIEEKPAVGSADKQCFRTDALVRLTTAWTPKTTTACTTDPALDALAGPAPYWQDWTFTATGSRKTETTHTTTGNTVRDYTIPEGGKNVVRPHAATVMATTIGETTSITEYRYDNSGNMICRPTVGSTTNTCATGTGSQTLNWDAEGKLATVADGTNTIEASVYDANGERLIRRDANGTTLYLPGQEIRREGATNSGTRYYSFASTTFASRTGSSDLTSLTWLFNDHQGTQLLAINAHTQAVTSRRQTPYGGERGTNALWPNKKSFVGGDQDTTGLINIGARRYDTVLGRFISVDPLMDYADPQQWNGYNYANNNPVTRRDPSGMGSPCGGDDVPCTDEAILHPNKTRNNDGSKGPKDDGGDNPGGGGSDNSDDLGDTPVNVTETQKEQFKVRQFEGDVYTLETIAEFAGKSNDNWYIVCVQLLTTGTGAECNGPNPFAAPKSKKEQAMQAAGILVAVIAPLACAAFPYGCAALAADAVAGEVALASSGALVSASGVSLMFSLTKASGRVATVACSFSGDTEVLLADGSTKPLSEVEVGDEVLATDPETGEQGPRGIEAVWVHNDDLYVLTIGGERLVTTEDHPFWNETDQQWQPAQRLDRGDLLRTSVGTAVVDGFEGKIRRYGAAYNLTVADLNTYYVRAGDTSVLVHNTGPCGIFSGRLDNIATHITARDLDAAKRELAGEVVKRKADGTPWDHVHEVRDAQQGLIDVIKRIKGRLRHPTLPDAERASLNVDLSRASRMLDYTEKFVPR</sequence>
<dbReference type="InterPro" id="IPR050708">
    <property type="entry name" value="T6SS_VgrG/RHS"/>
</dbReference>
<dbReference type="NCBIfam" id="TIGR01443">
    <property type="entry name" value="intein_Cterm"/>
    <property type="match status" value="1"/>
</dbReference>
<dbReference type="InterPro" id="IPR036844">
    <property type="entry name" value="Hint_dom_sf"/>
</dbReference>
<organism evidence="4 5">
    <name type="scientific">Actinoplanes couchii</name>
    <dbReference type="NCBI Taxonomy" id="403638"/>
    <lineage>
        <taxon>Bacteria</taxon>
        <taxon>Bacillati</taxon>
        <taxon>Actinomycetota</taxon>
        <taxon>Actinomycetes</taxon>
        <taxon>Micromonosporales</taxon>
        <taxon>Micromonosporaceae</taxon>
        <taxon>Actinoplanes</taxon>
    </lineage>
</organism>
<name>A0ABQ3XPE0_9ACTN</name>
<dbReference type="InterPro" id="IPR030934">
    <property type="entry name" value="Intein_C"/>
</dbReference>
<keyword evidence="2" id="KW-0732">Signal</keyword>
<dbReference type="Pfam" id="PF15605">
    <property type="entry name" value="Ntox28"/>
    <property type="match status" value="1"/>
</dbReference>
<dbReference type="PANTHER" id="PTHR32305:SF17">
    <property type="entry name" value="TRNA NUCLEASE WAPA"/>
    <property type="match status" value="1"/>
</dbReference>
<feature type="chain" id="PRO_5045434501" description="Hint domain-containing protein" evidence="2">
    <location>
        <begin position="37"/>
        <end position="2328"/>
    </location>
</feature>
<comment type="caution">
    <text evidence="4">The sequence shown here is derived from an EMBL/GenBank/DDBJ whole genome shotgun (WGS) entry which is preliminary data.</text>
</comment>
<feature type="region of interest" description="Disordered" evidence="1">
    <location>
        <begin position="1888"/>
        <end position="1956"/>
    </location>
</feature>
<feature type="signal peptide" evidence="2">
    <location>
        <begin position="1"/>
        <end position="36"/>
    </location>
</feature>
<dbReference type="PROSITE" id="PS50817">
    <property type="entry name" value="INTEIN_N_TER"/>
    <property type="match status" value="1"/>
</dbReference>
<proteinExistence type="predicted"/>
<dbReference type="NCBIfam" id="TIGR03696">
    <property type="entry name" value="Rhs_assc_core"/>
    <property type="match status" value="1"/>
</dbReference>
<dbReference type="SUPFAM" id="SSF51294">
    <property type="entry name" value="Hedgehog/intein (Hint) domain"/>
    <property type="match status" value="1"/>
</dbReference>
<dbReference type="InterPro" id="IPR003587">
    <property type="entry name" value="Hint_dom_N"/>
</dbReference>
<feature type="region of interest" description="Disordered" evidence="1">
    <location>
        <begin position="1820"/>
        <end position="1841"/>
    </location>
</feature>
<evidence type="ECO:0000256" key="2">
    <source>
        <dbReference type="SAM" id="SignalP"/>
    </source>
</evidence>
<feature type="domain" description="Hint" evidence="3">
    <location>
        <begin position="2090"/>
        <end position="2185"/>
    </location>
</feature>
<dbReference type="Gene3D" id="2.180.10.10">
    <property type="entry name" value="RHS repeat-associated core"/>
    <property type="match status" value="1"/>
</dbReference>
<keyword evidence="5" id="KW-1185">Reference proteome</keyword>
<evidence type="ECO:0000256" key="1">
    <source>
        <dbReference type="SAM" id="MobiDB-lite"/>
    </source>
</evidence>
<evidence type="ECO:0000259" key="3">
    <source>
        <dbReference type="SMART" id="SM00306"/>
    </source>
</evidence>
<dbReference type="Pfam" id="PF07591">
    <property type="entry name" value="PT-HINT"/>
    <property type="match status" value="1"/>
</dbReference>
<dbReference type="CDD" id="cd00081">
    <property type="entry name" value="Hint"/>
    <property type="match status" value="1"/>
</dbReference>
<dbReference type="RefSeq" id="WP_203807156.1">
    <property type="nucleotide sequence ID" value="NZ_BAAAQE010000105.1"/>
</dbReference>
<gene>
    <name evidence="4" type="ORF">Aco03nite_086890</name>
</gene>
<protein>
    <recommendedName>
        <fullName evidence="3">Hint domain-containing protein</fullName>
    </recommendedName>
</protein>
<evidence type="ECO:0000313" key="5">
    <source>
        <dbReference type="Proteomes" id="UP000612282"/>
    </source>
</evidence>
<feature type="compositionally biased region" description="Basic and acidic residues" evidence="1">
    <location>
        <begin position="1924"/>
        <end position="1936"/>
    </location>
</feature>
<dbReference type="InterPro" id="IPR028948">
    <property type="entry name" value="Ntox28"/>
</dbReference>
<dbReference type="Gene3D" id="2.170.16.10">
    <property type="entry name" value="Hedgehog/Intein (Hint) domain"/>
    <property type="match status" value="1"/>
</dbReference>